<keyword evidence="10" id="KW-1185">Reference proteome</keyword>
<gene>
    <name evidence="9" type="ORF">KP509_09G090400</name>
</gene>
<dbReference type="OrthoDB" id="524799at2759"/>
<proteinExistence type="inferred from homology"/>
<evidence type="ECO:0000259" key="8">
    <source>
        <dbReference type="Pfam" id="PF00697"/>
    </source>
</evidence>
<evidence type="ECO:0000256" key="7">
    <source>
        <dbReference type="ARBA" id="ARBA00023235"/>
    </source>
</evidence>
<evidence type="ECO:0000256" key="4">
    <source>
        <dbReference type="ARBA" id="ARBA00022605"/>
    </source>
</evidence>
<dbReference type="Proteomes" id="UP000825935">
    <property type="component" value="Chromosome 9"/>
</dbReference>
<comment type="pathway">
    <text evidence="1">Amino-acid biosynthesis; L-tryptophan biosynthesis; L-tryptophan from chorismate: step 3/5.</text>
</comment>
<keyword evidence="7" id="KW-0413">Isomerase</keyword>
<keyword evidence="5" id="KW-0822">Tryptophan biosynthesis</keyword>
<comment type="caution">
    <text evidence="9">The sequence shown here is derived from an EMBL/GenBank/DDBJ whole genome shotgun (WGS) entry which is preliminary data.</text>
</comment>
<dbReference type="PANTHER" id="PTHR42894:SF1">
    <property type="entry name" value="N-(5'-PHOSPHORIBOSYL)ANTHRANILATE ISOMERASE"/>
    <property type="match status" value="1"/>
</dbReference>
<evidence type="ECO:0000256" key="6">
    <source>
        <dbReference type="ARBA" id="ARBA00023141"/>
    </source>
</evidence>
<reference evidence="9" key="1">
    <citation type="submission" date="2021-08" db="EMBL/GenBank/DDBJ databases">
        <title>WGS assembly of Ceratopteris richardii.</title>
        <authorList>
            <person name="Marchant D.B."/>
            <person name="Chen G."/>
            <person name="Jenkins J."/>
            <person name="Shu S."/>
            <person name="Leebens-Mack J."/>
            <person name="Grimwood J."/>
            <person name="Schmutz J."/>
            <person name="Soltis P."/>
            <person name="Soltis D."/>
            <person name="Chen Z.-H."/>
        </authorList>
    </citation>
    <scope>NUCLEOTIDE SEQUENCE</scope>
    <source>
        <strain evidence="9">Whitten #5841</strain>
        <tissue evidence="9">Leaf</tissue>
    </source>
</reference>
<keyword evidence="4" id="KW-0028">Amino-acid biosynthesis</keyword>
<evidence type="ECO:0000256" key="2">
    <source>
        <dbReference type="ARBA" id="ARBA00007571"/>
    </source>
</evidence>
<dbReference type="EC" id="5.3.1.24" evidence="3"/>
<dbReference type="GO" id="GO:0000162">
    <property type="term" value="P:L-tryptophan biosynthetic process"/>
    <property type="evidence" value="ECO:0007669"/>
    <property type="project" value="UniProtKB-KW"/>
</dbReference>
<evidence type="ECO:0000313" key="9">
    <source>
        <dbReference type="EMBL" id="KAH7430253.1"/>
    </source>
</evidence>
<evidence type="ECO:0000313" key="10">
    <source>
        <dbReference type="Proteomes" id="UP000825935"/>
    </source>
</evidence>
<dbReference type="Pfam" id="PF00697">
    <property type="entry name" value="PRAI"/>
    <property type="match status" value="1"/>
</dbReference>
<feature type="domain" description="N-(5'phosphoribosyl) anthranilate isomerase (PRAI)" evidence="8">
    <location>
        <begin position="169"/>
        <end position="247"/>
    </location>
</feature>
<evidence type="ECO:0000256" key="5">
    <source>
        <dbReference type="ARBA" id="ARBA00022822"/>
    </source>
</evidence>
<evidence type="ECO:0000256" key="1">
    <source>
        <dbReference type="ARBA" id="ARBA00004664"/>
    </source>
</evidence>
<dbReference type="Gene3D" id="3.20.20.70">
    <property type="entry name" value="Aldolase class I"/>
    <property type="match status" value="1"/>
</dbReference>
<keyword evidence="6" id="KW-0057">Aromatic amino acid biosynthesis</keyword>
<name>A0A8T2U901_CERRI</name>
<dbReference type="PANTHER" id="PTHR42894">
    <property type="entry name" value="N-(5'-PHOSPHORIBOSYL)ANTHRANILATE ISOMERASE"/>
    <property type="match status" value="1"/>
</dbReference>
<organism evidence="9 10">
    <name type="scientific">Ceratopteris richardii</name>
    <name type="common">Triangle waterfern</name>
    <dbReference type="NCBI Taxonomy" id="49495"/>
    <lineage>
        <taxon>Eukaryota</taxon>
        <taxon>Viridiplantae</taxon>
        <taxon>Streptophyta</taxon>
        <taxon>Embryophyta</taxon>
        <taxon>Tracheophyta</taxon>
        <taxon>Polypodiopsida</taxon>
        <taxon>Polypodiidae</taxon>
        <taxon>Polypodiales</taxon>
        <taxon>Pteridineae</taxon>
        <taxon>Pteridaceae</taxon>
        <taxon>Parkerioideae</taxon>
        <taxon>Ceratopteris</taxon>
    </lineage>
</organism>
<comment type="similarity">
    <text evidence="2">Belongs to the TrpF family.</text>
</comment>
<dbReference type="SUPFAM" id="SSF51366">
    <property type="entry name" value="Ribulose-phoshate binding barrel"/>
    <property type="match status" value="1"/>
</dbReference>
<dbReference type="InterPro" id="IPR001240">
    <property type="entry name" value="PRAI_dom"/>
</dbReference>
<dbReference type="InterPro" id="IPR011060">
    <property type="entry name" value="RibuloseP-bd_barrel"/>
</dbReference>
<protein>
    <recommendedName>
        <fullName evidence="3">phosphoribosylanthranilate isomerase</fullName>
        <ecNumber evidence="3">5.3.1.24</ecNumber>
    </recommendedName>
</protein>
<accession>A0A8T2U901</accession>
<sequence length="250" mass="27679">MRLDDLSDQCQSQDGVIVVFDDLEVLLQVLPADVRDKVSTHPRRAELLEVVLDLDRQPEARFLGDGGDEFLRSKEITRRDLNDVQLAVEDFGGDNRAGTESTLQRTSAIQSRKGAIVGLTCRLVHSEDAVKRKQTKTPIMQQRWMEVAAYSDEKTTDADSQTMERPPAVKICGVTNVNDGLIAAQAGATFVGMILWPNSKRSVSIHAAKEIAHAVRMHGAEPVGVFVDENAETIERWCKETNINIAQSLN</sequence>
<dbReference type="InterPro" id="IPR044643">
    <property type="entry name" value="TrpF_fam"/>
</dbReference>
<dbReference type="GO" id="GO:0004640">
    <property type="term" value="F:phosphoribosylanthranilate isomerase activity"/>
    <property type="evidence" value="ECO:0007669"/>
    <property type="project" value="UniProtKB-EC"/>
</dbReference>
<dbReference type="InterPro" id="IPR013785">
    <property type="entry name" value="Aldolase_TIM"/>
</dbReference>
<evidence type="ECO:0000256" key="3">
    <source>
        <dbReference type="ARBA" id="ARBA00012572"/>
    </source>
</evidence>
<dbReference type="EMBL" id="CM035414">
    <property type="protein sequence ID" value="KAH7430253.1"/>
    <property type="molecule type" value="Genomic_DNA"/>
</dbReference>
<dbReference type="AlphaFoldDB" id="A0A8T2U901"/>